<dbReference type="AlphaFoldDB" id="A0AAE6Y923"/>
<proteinExistence type="predicted"/>
<evidence type="ECO:0000313" key="3">
    <source>
        <dbReference type="Proteomes" id="UP000502504"/>
    </source>
</evidence>
<gene>
    <name evidence="2" type="ORF">HCX60_21480</name>
</gene>
<organism evidence="2 3">
    <name type="scientific">Streptomyces antibioticus</name>
    <dbReference type="NCBI Taxonomy" id="1890"/>
    <lineage>
        <taxon>Bacteria</taxon>
        <taxon>Bacillati</taxon>
        <taxon>Actinomycetota</taxon>
        <taxon>Actinomycetes</taxon>
        <taxon>Kitasatosporales</taxon>
        <taxon>Streptomycetaceae</taxon>
        <taxon>Streptomyces</taxon>
    </lineage>
</organism>
<evidence type="ECO:0000256" key="1">
    <source>
        <dbReference type="SAM" id="MobiDB-lite"/>
    </source>
</evidence>
<dbReference type="EMBL" id="CP050692">
    <property type="protein sequence ID" value="QIT45780.1"/>
    <property type="molecule type" value="Genomic_DNA"/>
</dbReference>
<reference evidence="2 3" key="1">
    <citation type="submission" date="2020-03" db="EMBL/GenBank/DDBJ databases">
        <title>Is there a link between lipid content and antibiotic production in Streptomyces?</title>
        <authorList>
            <person name="David M."/>
            <person name="Lejeune C."/>
            <person name="Abreu S."/>
            <person name="Thibessard A."/>
            <person name="Leblond P."/>
            <person name="Chaminade P."/>
            <person name="Virolle M.-J."/>
        </authorList>
    </citation>
    <scope>NUCLEOTIDE SEQUENCE [LARGE SCALE GENOMIC DNA]</scope>
    <source>
        <strain evidence="2 3">DSM 41481</strain>
    </source>
</reference>
<dbReference type="Proteomes" id="UP000502504">
    <property type="component" value="Chromosome"/>
</dbReference>
<dbReference type="RefSeq" id="WP_143648413.1">
    <property type="nucleotide sequence ID" value="NZ_CM007717.1"/>
</dbReference>
<protein>
    <submittedName>
        <fullName evidence="2">Uncharacterized protein</fullName>
    </submittedName>
</protein>
<name>A0AAE6Y923_STRAT</name>
<accession>A0AAE6Y923</accession>
<sequence length="76" mass="8489">MKIALWSLLTLFLIAGAIGGLLAAANAHNTPDTLRHLLAATWFALGAWGSWRRASRPHPTELTPAREPHGRLWRRR</sequence>
<evidence type="ECO:0000313" key="2">
    <source>
        <dbReference type="EMBL" id="QIT45780.1"/>
    </source>
</evidence>
<feature type="region of interest" description="Disordered" evidence="1">
    <location>
        <begin position="55"/>
        <end position="76"/>
    </location>
</feature>